<proteinExistence type="inferred from homology"/>
<dbReference type="InterPro" id="IPR034086">
    <property type="entry name" value="PMEI_plant"/>
</dbReference>
<dbReference type="Gene3D" id="1.20.140.40">
    <property type="entry name" value="Invertase/pectin methylesterase inhibitor family protein"/>
    <property type="match status" value="1"/>
</dbReference>
<evidence type="ECO:0000256" key="1">
    <source>
        <dbReference type="ARBA" id="ARBA00022729"/>
    </source>
</evidence>
<feature type="signal peptide" evidence="4">
    <location>
        <begin position="1"/>
        <end position="29"/>
    </location>
</feature>
<evidence type="ECO:0000313" key="6">
    <source>
        <dbReference type="EMBL" id="MCD7449785.1"/>
    </source>
</evidence>
<feature type="chain" id="PRO_5047409922" description="Pectinesterase inhibitor domain-containing protein" evidence="4">
    <location>
        <begin position="30"/>
        <end position="188"/>
    </location>
</feature>
<protein>
    <recommendedName>
        <fullName evidence="5">Pectinesterase inhibitor domain-containing protein</fullName>
    </recommendedName>
</protein>
<dbReference type="InterPro" id="IPR052421">
    <property type="entry name" value="PCW_Enzyme_Inhibitor"/>
</dbReference>
<evidence type="ECO:0000256" key="2">
    <source>
        <dbReference type="ARBA" id="ARBA00023157"/>
    </source>
</evidence>
<evidence type="ECO:0000256" key="3">
    <source>
        <dbReference type="ARBA" id="ARBA00038471"/>
    </source>
</evidence>
<dbReference type="SUPFAM" id="SSF101148">
    <property type="entry name" value="Plant invertase/pectin methylesterase inhibitor"/>
    <property type="match status" value="1"/>
</dbReference>
<name>A0ABS8RSI8_DATST</name>
<keyword evidence="1 4" id="KW-0732">Signal</keyword>
<dbReference type="InterPro" id="IPR006501">
    <property type="entry name" value="Pectinesterase_inhib_dom"/>
</dbReference>
<organism evidence="6 7">
    <name type="scientific">Datura stramonium</name>
    <name type="common">Jimsonweed</name>
    <name type="synonym">Common thornapple</name>
    <dbReference type="NCBI Taxonomy" id="4076"/>
    <lineage>
        <taxon>Eukaryota</taxon>
        <taxon>Viridiplantae</taxon>
        <taxon>Streptophyta</taxon>
        <taxon>Embryophyta</taxon>
        <taxon>Tracheophyta</taxon>
        <taxon>Spermatophyta</taxon>
        <taxon>Magnoliopsida</taxon>
        <taxon>eudicotyledons</taxon>
        <taxon>Gunneridae</taxon>
        <taxon>Pentapetalae</taxon>
        <taxon>asterids</taxon>
        <taxon>lamiids</taxon>
        <taxon>Solanales</taxon>
        <taxon>Solanaceae</taxon>
        <taxon>Solanoideae</taxon>
        <taxon>Datureae</taxon>
        <taxon>Datura</taxon>
    </lineage>
</organism>
<dbReference type="PANTHER" id="PTHR36710">
    <property type="entry name" value="PECTINESTERASE INHIBITOR-LIKE"/>
    <property type="match status" value="1"/>
</dbReference>
<dbReference type="CDD" id="cd15797">
    <property type="entry name" value="PMEI"/>
    <property type="match status" value="1"/>
</dbReference>
<dbReference type="NCBIfam" id="TIGR01614">
    <property type="entry name" value="PME_inhib"/>
    <property type="match status" value="1"/>
</dbReference>
<comment type="similarity">
    <text evidence="3">Belongs to the PMEI family.</text>
</comment>
<reference evidence="6 7" key="1">
    <citation type="journal article" date="2021" name="BMC Genomics">
        <title>Datura genome reveals duplications of psychoactive alkaloid biosynthetic genes and high mutation rate following tissue culture.</title>
        <authorList>
            <person name="Rajewski A."/>
            <person name="Carter-House D."/>
            <person name="Stajich J."/>
            <person name="Litt A."/>
        </authorList>
    </citation>
    <scope>NUCLEOTIDE SEQUENCE [LARGE SCALE GENOMIC DNA]</scope>
    <source>
        <strain evidence="6">AR-01</strain>
    </source>
</reference>
<evidence type="ECO:0000259" key="5">
    <source>
        <dbReference type="SMART" id="SM00856"/>
    </source>
</evidence>
<accession>A0ABS8RSI8</accession>
<sequence length="188" mass="21122">MTTSSPSSSFSSTLVLCLVVVSLMTPSKSNPLADMCIKSKSPKFCLQVLGLNPHRSPYELTREAVNLALKTASKTTKKIHTFLNHTKDDILKGTYNYCLDYYQTSIDILSDVEEYLLKKGLYSYVNHVGYFVQEAGLHCEEKFQRIEDYVYDSTLTKNNKELRMFGSIIMAAADLLTNSTSSVKENST</sequence>
<dbReference type="Pfam" id="PF04043">
    <property type="entry name" value="PMEI"/>
    <property type="match status" value="1"/>
</dbReference>
<feature type="domain" description="Pectinesterase inhibitor" evidence="5">
    <location>
        <begin position="27"/>
        <end position="172"/>
    </location>
</feature>
<keyword evidence="2" id="KW-1015">Disulfide bond</keyword>
<evidence type="ECO:0000313" key="7">
    <source>
        <dbReference type="Proteomes" id="UP000823775"/>
    </source>
</evidence>
<dbReference type="SMART" id="SM00856">
    <property type="entry name" value="PMEI"/>
    <property type="match status" value="1"/>
</dbReference>
<comment type="caution">
    <text evidence="6">The sequence shown here is derived from an EMBL/GenBank/DDBJ whole genome shotgun (WGS) entry which is preliminary data.</text>
</comment>
<dbReference type="EMBL" id="JACEIK010000106">
    <property type="protein sequence ID" value="MCD7449785.1"/>
    <property type="molecule type" value="Genomic_DNA"/>
</dbReference>
<dbReference type="PANTHER" id="PTHR36710:SF8">
    <property type="entry name" value="PECTINESTERASE INHIBITOR-LIKE"/>
    <property type="match status" value="1"/>
</dbReference>
<evidence type="ECO:0000256" key="4">
    <source>
        <dbReference type="SAM" id="SignalP"/>
    </source>
</evidence>
<dbReference type="Proteomes" id="UP000823775">
    <property type="component" value="Unassembled WGS sequence"/>
</dbReference>
<keyword evidence="7" id="KW-1185">Reference proteome</keyword>
<gene>
    <name evidence="6" type="ORF">HAX54_001522</name>
</gene>
<dbReference type="InterPro" id="IPR035513">
    <property type="entry name" value="Invertase/methylesterase_inhib"/>
</dbReference>